<protein>
    <submittedName>
        <fullName evidence="1">Uncharacterized protein</fullName>
    </submittedName>
</protein>
<evidence type="ECO:0000313" key="2">
    <source>
        <dbReference type="Proteomes" id="UP000075304"/>
    </source>
</evidence>
<proteinExistence type="predicted"/>
<dbReference type="Proteomes" id="UP000075304">
    <property type="component" value="Unassembled WGS sequence"/>
</dbReference>
<reference evidence="1 2" key="1">
    <citation type="submission" date="2016-01" db="EMBL/GenBank/DDBJ databases">
        <title>Genome Sequences of Twelve Sporeforming Bacillus Species Isolated from Foods.</title>
        <authorList>
            <person name="Berendsen E.M."/>
            <person name="Wells-Bennik M.H."/>
            <person name="Krawcyk A.O."/>
            <person name="De Jong A."/>
            <person name="Holsappel S."/>
            <person name="Eijlander R.T."/>
            <person name="Kuipers O.P."/>
        </authorList>
    </citation>
    <scope>NUCLEOTIDE SEQUENCE [LARGE SCALE GENOMIC DNA]</scope>
    <source>
        <strain evidence="1 2">B4099</strain>
    </source>
</reference>
<evidence type="ECO:0000313" key="1">
    <source>
        <dbReference type="EMBL" id="KYC61300.1"/>
    </source>
</evidence>
<dbReference type="AlphaFoldDB" id="A0A150JVG8"/>
<gene>
    <name evidence="1" type="ORF">B4099_3596</name>
</gene>
<comment type="caution">
    <text evidence="1">The sequence shown here is derived from an EMBL/GenBank/DDBJ whole genome shotgun (WGS) entry which is preliminary data.</text>
</comment>
<dbReference type="PATRIC" id="fig|1398.25.peg.1205"/>
<dbReference type="EMBL" id="LQYI01000144">
    <property type="protein sequence ID" value="KYC61300.1"/>
    <property type="molecule type" value="Genomic_DNA"/>
</dbReference>
<name>A0A150JVG8_HEYCO</name>
<organism evidence="1 2">
    <name type="scientific">Heyndrickxia coagulans</name>
    <name type="common">Weizmannia coagulans</name>
    <dbReference type="NCBI Taxonomy" id="1398"/>
    <lineage>
        <taxon>Bacteria</taxon>
        <taxon>Bacillati</taxon>
        <taxon>Bacillota</taxon>
        <taxon>Bacilli</taxon>
        <taxon>Bacillales</taxon>
        <taxon>Bacillaceae</taxon>
        <taxon>Heyndrickxia</taxon>
    </lineage>
</organism>
<sequence length="63" mass="7147">MSGRLFWKTGHGFVRYGFFSARIKKGRALLCPGPHDLKMYPQAAYFPGETASRQNRLKLSDGK</sequence>
<accession>A0A150JVG8</accession>